<feature type="domain" description="SANTA" evidence="2">
    <location>
        <begin position="35"/>
        <end position="130"/>
    </location>
</feature>
<name>A0A5B7BPE9_DAVIN</name>
<dbReference type="AlphaFoldDB" id="A0A5B7BPE9"/>
<dbReference type="Pfam" id="PF09133">
    <property type="entry name" value="SANTA"/>
    <property type="match status" value="1"/>
</dbReference>
<sequence>MASVSTSNLSIDDNNNNNNDDHNTNTSQSHFQKTVYLQDWWLIKAEKDFEGRRLAVAGLASGPSLEQQALRVFTSAPILKRYDVFTLKTVDGIYVIIKGFINKDRTKENGFPSEVFNHFVFGFPPYWEDYAEKYLGEGSTTEAVSRSNLGLNKSPTHSDSGEKTPNKNKKAINEERHDNSDRMEGLEDCGNMLSANGQHNLNDDACNESLVEVLKVCSSQVVSEMIAGDASKGPNLQNNVKEAIYPKKNVKEASSSRKKSKRKLAYESPITRGGKEKTSAVSPGSLSFKRSRSGRLLLPTLEFWRNQTAIYDAERHITGIQDGLHVIEPSRGSRSEPQRKRKQLT</sequence>
<feature type="compositionally biased region" description="Basic and acidic residues" evidence="1">
    <location>
        <begin position="159"/>
        <end position="184"/>
    </location>
</feature>
<evidence type="ECO:0000313" key="3">
    <source>
        <dbReference type="EMBL" id="MPA70505.1"/>
    </source>
</evidence>
<dbReference type="InterPro" id="IPR053090">
    <property type="entry name" value="Centromere_KNL-2_homolog"/>
</dbReference>
<dbReference type="PANTHER" id="PTHR35311:SF9">
    <property type="entry name" value="KINETOCHORE-ASSOCIATED PROTEIN KNL-2 HOMOLOG"/>
    <property type="match status" value="1"/>
</dbReference>
<dbReference type="PANTHER" id="PTHR35311">
    <property type="entry name" value="KINETOCHORE-ASSOCIATED PROTEIN KNL-2 HOMOLOG"/>
    <property type="match status" value="1"/>
</dbReference>
<organism evidence="3">
    <name type="scientific">Davidia involucrata</name>
    <name type="common">Dove tree</name>
    <dbReference type="NCBI Taxonomy" id="16924"/>
    <lineage>
        <taxon>Eukaryota</taxon>
        <taxon>Viridiplantae</taxon>
        <taxon>Streptophyta</taxon>
        <taxon>Embryophyta</taxon>
        <taxon>Tracheophyta</taxon>
        <taxon>Spermatophyta</taxon>
        <taxon>Magnoliopsida</taxon>
        <taxon>eudicotyledons</taxon>
        <taxon>Gunneridae</taxon>
        <taxon>Pentapetalae</taxon>
        <taxon>asterids</taxon>
        <taxon>Cornales</taxon>
        <taxon>Nyssaceae</taxon>
        <taxon>Davidia</taxon>
    </lineage>
</organism>
<feature type="region of interest" description="Disordered" evidence="1">
    <location>
        <begin position="145"/>
        <end position="184"/>
    </location>
</feature>
<dbReference type="InterPro" id="IPR015216">
    <property type="entry name" value="SANTA"/>
</dbReference>
<feature type="compositionally biased region" description="Low complexity" evidence="1">
    <location>
        <begin position="1"/>
        <end position="18"/>
    </location>
</feature>
<gene>
    <name evidence="3" type="ORF">Din_039946</name>
</gene>
<evidence type="ECO:0000256" key="1">
    <source>
        <dbReference type="SAM" id="MobiDB-lite"/>
    </source>
</evidence>
<feature type="region of interest" description="Disordered" evidence="1">
    <location>
        <begin position="248"/>
        <end position="286"/>
    </location>
</feature>
<evidence type="ECO:0000259" key="2">
    <source>
        <dbReference type="Pfam" id="PF09133"/>
    </source>
</evidence>
<feature type="region of interest" description="Disordered" evidence="1">
    <location>
        <begin position="1"/>
        <end position="28"/>
    </location>
</feature>
<dbReference type="EMBL" id="GHES01039946">
    <property type="protein sequence ID" value="MPA70505.1"/>
    <property type="molecule type" value="Transcribed_RNA"/>
</dbReference>
<accession>A0A5B7BPE9</accession>
<protein>
    <recommendedName>
        <fullName evidence="2">SANTA domain-containing protein</fullName>
    </recommendedName>
</protein>
<reference evidence="3" key="1">
    <citation type="submission" date="2019-08" db="EMBL/GenBank/DDBJ databases">
        <title>Reference gene set and small RNA set construction with multiple tissues from Davidia involucrata Baill.</title>
        <authorList>
            <person name="Yang H."/>
            <person name="Zhou C."/>
            <person name="Li G."/>
            <person name="Wang J."/>
            <person name="Gao P."/>
            <person name="Wang M."/>
            <person name="Wang R."/>
            <person name="Zhao Y."/>
        </authorList>
    </citation>
    <scope>NUCLEOTIDE SEQUENCE</scope>
    <source>
        <tissue evidence="3">Mixed with DoveR01_LX</tissue>
    </source>
</reference>
<feature type="compositionally biased region" description="Polar residues" evidence="1">
    <location>
        <begin position="145"/>
        <end position="158"/>
    </location>
</feature>
<proteinExistence type="predicted"/>